<organism evidence="2">
    <name type="scientific">Arundo donax</name>
    <name type="common">Giant reed</name>
    <name type="synonym">Donax arundinaceus</name>
    <dbReference type="NCBI Taxonomy" id="35708"/>
    <lineage>
        <taxon>Eukaryota</taxon>
        <taxon>Viridiplantae</taxon>
        <taxon>Streptophyta</taxon>
        <taxon>Embryophyta</taxon>
        <taxon>Tracheophyta</taxon>
        <taxon>Spermatophyta</taxon>
        <taxon>Magnoliopsida</taxon>
        <taxon>Liliopsida</taxon>
        <taxon>Poales</taxon>
        <taxon>Poaceae</taxon>
        <taxon>PACMAD clade</taxon>
        <taxon>Arundinoideae</taxon>
        <taxon>Arundineae</taxon>
        <taxon>Arundo</taxon>
    </lineage>
</organism>
<sequence>MAWTGRAPGLSDGVPTPPPAVPGPASPAILGGWSSWISPTRASMAASPPRSPPSMASRR</sequence>
<name>A0A0A9HRF0_ARUDO</name>
<feature type="region of interest" description="Disordered" evidence="1">
    <location>
        <begin position="1"/>
        <end position="34"/>
    </location>
</feature>
<dbReference type="AlphaFoldDB" id="A0A0A9HRF0"/>
<protein>
    <submittedName>
        <fullName evidence="2">Uncharacterized protein</fullName>
    </submittedName>
</protein>
<accession>A0A0A9HRF0</accession>
<proteinExistence type="predicted"/>
<evidence type="ECO:0000313" key="2">
    <source>
        <dbReference type="EMBL" id="JAE38414.1"/>
    </source>
</evidence>
<dbReference type="EMBL" id="GBRH01159482">
    <property type="protein sequence ID" value="JAE38414.1"/>
    <property type="molecule type" value="Transcribed_RNA"/>
</dbReference>
<reference evidence="2" key="2">
    <citation type="journal article" date="2015" name="Data Brief">
        <title>Shoot transcriptome of the giant reed, Arundo donax.</title>
        <authorList>
            <person name="Barrero R.A."/>
            <person name="Guerrero F.D."/>
            <person name="Moolhuijzen P."/>
            <person name="Goolsby J.A."/>
            <person name="Tidwell J."/>
            <person name="Bellgard S.E."/>
            <person name="Bellgard M.I."/>
        </authorList>
    </citation>
    <scope>NUCLEOTIDE SEQUENCE</scope>
    <source>
        <tissue evidence="2">Shoot tissue taken approximately 20 cm above the soil surface</tissue>
    </source>
</reference>
<feature type="compositionally biased region" description="Pro residues" evidence="1">
    <location>
        <begin position="15"/>
        <end position="25"/>
    </location>
</feature>
<evidence type="ECO:0000256" key="1">
    <source>
        <dbReference type="SAM" id="MobiDB-lite"/>
    </source>
</evidence>
<feature type="region of interest" description="Disordered" evidence="1">
    <location>
        <begin position="40"/>
        <end position="59"/>
    </location>
</feature>
<reference evidence="2" key="1">
    <citation type="submission" date="2014-09" db="EMBL/GenBank/DDBJ databases">
        <authorList>
            <person name="Magalhaes I.L.F."/>
            <person name="Oliveira U."/>
            <person name="Santos F.R."/>
            <person name="Vidigal T.H.D.A."/>
            <person name="Brescovit A.D."/>
            <person name="Santos A.J."/>
        </authorList>
    </citation>
    <scope>NUCLEOTIDE SEQUENCE</scope>
    <source>
        <tissue evidence="2">Shoot tissue taken approximately 20 cm above the soil surface</tissue>
    </source>
</reference>
<feature type="compositionally biased region" description="Low complexity" evidence="1">
    <location>
        <begin position="41"/>
        <end position="59"/>
    </location>
</feature>